<evidence type="ECO:0000313" key="2">
    <source>
        <dbReference type="EMBL" id="CAI9947046.1"/>
    </source>
</evidence>
<dbReference type="EMBL" id="CATOUU010000772">
    <property type="protein sequence ID" value="CAI9947046.1"/>
    <property type="molecule type" value="Genomic_DNA"/>
</dbReference>
<dbReference type="EMBL" id="CAXDID020000183">
    <property type="protein sequence ID" value="CAL6050121.1"/>
    <property type="molecule type" value="Genomic_DNA"/>
</dbReference>
<gene>
    <name evidence="2" type="ORF">HINF_LOCUS34691</name>
    <name evidence="3" type="ORF">HINF_LOCUS43736</name>
</gene>
<feature type="transmembrane region" description="Helical" evidence="1">
    <location>
        <begin position="326"/>
        <end position="344"/>
    </location>
</feature>
<keyword evidence="4" id="KW-1185">Reference proteome</keyword>
<evidence type="ECO:0000256" key="1">
    <source>
        <dbReference type="SAM" id="Phobius"/>
    </source>
</evidence>
<comment type="caution">
    <text evidence="2">The sequence shown here is derived from an EMBL/GenBank/DDBJ whole genome shotgun (WGS) entry which is preliminary data.</text>
</comment>
<protein>
    <submittedName>
        <fullName evidence="3">Hypothetical_protein</fullName>
    </submittedName>
</protein>
<feature type="transmembrane region" description="Helical" evidence="1">
    <location>
        <begin position="356"/>
        <end position="376"/>
    </location>
</feature>
<feature type="transmembrane region" description="Helical" evidence="1">
    <location>
        <begin position="227"/>
        <end position="243"/>
    </location>
</feature>
<evidence type="ECO:0000313" key="3">
    <source>
        <dbReference type="EMBL" id="CAL6050121.1"/>
    </source>
</evidence>
<accession>A0AA86PY83</accession>
<organism evidence="2">
    <name type="scientific">Hexamita inflata</name>
    <dbReference type="NCBI Taxonomy" id="28002"/>
    <lineage>
        <taxon>Eukaryota</taxon>
        <taxon>Metamonada</taxon>
        <taxon>Diplomonadida</taxon>
        <taxon>Hexamitidae</taxon>
        <taxon>Hexamitinae</taxon>
        <taxon>Hexamita</taxon>
    </lineage>
</organism>
<keyword evidence="1" id="KW-0472">Membrane</keyword>
<feature type="transmembrane region" description="Helical" evidence="1">
    <location>
        <begin position="294"/>
        <end position="314"/>
    </location>
</feature>
<proteinExistence type="predicted"/>
<keyword evidence="1" id="KW-0812">Transmembrane</keyword>
<reference evidence="3 4" key="2">
    <citation type="submission" date="2024-07" db="EMBL/GenBank/DDBJ databases">
        <authorList>
            <person name="Akdeniz Z."/>
        </authorList>
    </citation>
    <scope>NUCLEOTIDE SEQUENCE [LARGE SCALE GENOMIC DNA]</scope>
</reference>
<feature type="transmembrane region" description="Helical" evidence="1">
    <location>
        <begin position="137"/>
        <end position="158"/>
    </location>
</feature>
<dbReference type="AlphaFoldDB" id="A0AA86PY83"/>
<feature type="transmembrane region" description="Helical" evidence="1">
    <location>
        <begin position="12"/>
        <end position="30"/>
    </location>
</feature>
<reference evidence="2" key="1">
    <citation type="submission" date="2023-06" db="EMBL/GenBank/DDBJ databases">
        <authorList>
            <person name="Kurt Z."/>
        </authorList>
    </citation>
    <scope>NUCLEOTIDE SEQUENCE</scope>
</reference>
<evidence type="ECO:0000313" key="4">
    <source>
        <dbReference type="Proteomes" id="UP001642409"/>
    </source>
</evidence>
<feature type="transmembrane region" description="Helical" evidence="1">
    <location>
        <begin position="264"/>
        <end position="282"/>
    </location>
</feature>
<sequence length="391" mass="44708">MANTINMEKVEIANGFFLLVVIVIQVYQKFLDNIFSDSVNSHISKIVQIGSVSKIATNFIQGFMLHVKLNAQNYSAKQIARMFVLTYIQQQIPLSLTQLLLSSLKDYQHSCSHESIHSAEFYQYPIMFGSGNSCGSVIHQVTSISFIILYITFINVIVKYVNALQNNTPFILLLKKLYDVNAARTFYTVNFIIWFSVQFIIVTKLSIKMRTHDLSVLLNVTIDGGSMYAGLLCAHEYFGIFPMRSIQSTPLYMYIIKRIPKNHYLFYMIILIISLFVINMFLCTSNSYFIFKHFIFRIIFYFIVSLIVALLLCSEKHITLKISHQLHFYGFKCLLISEIVTFLLKKQIGDIKIGPQNGAVVALVGTGTVGVVLWAMKSVNFVFGDLIRQFE</sequence>
<dbReference type="Proteomes" id="UP001642409">
    <property type="component" value="Unassembled WGS sequence"/>
</dbReference>
<name>A0AA86PY83_9EUKA</name>
<keyword evidence="1" id="KW-1133">Transmembrane helix</keyword>
<feature type="transmembrane region" description="Helical" evidence="1">
    <location>
        <begin position="185"/>
        <end position="207"/>
    </location>
</feature>